<dbReference type="AlphaFoldDB" id="A0AAW0R6I5"/>
<protein>
    <recommendedName>
        <fullName evidence="4">Beta/Gamma crystallin</fullName>
    </recommendedName>
</protein>
<dbReference type="EMBL" id="JAQQWP010000002">
    <property type="protein sequence ID" value="KAK8129464.1"/>
    <property type="molecule type" value="Genomic_DNA"/>
</dbReference>
<accession>A0AAW0R6I5</accession>
<evidence type="ECO:0008006" key="4">
    <source>
        <dbReference type="Google" id="ProtNLM"/>
    </source>
</evidence>
<name>A0AAW0R6I5_9PEZI</name>
<evidence type="ECO:0000256" key="1">
    <source>
        <dbReference type="SAM" id="SignalP"/>
    </source>
</evidence>
<sequence length="204" mass="22302">MRFSTSAMTIHLLALGSQAMPTNEPTSLRVPSGQPNGAYVVYNWGKPNGIHERIPEIPEGVRQDPVIRGADVSSTVDASSALFKRFDPTESIACGCVDLNHDDWNNATRDLQAKVGRRMILNLGDCVHSIKGSVVAFFCLTGSAYSPAEIRALSVSSAWNKITRDCGRYKAGTSGYRGQYAYGYMTSDHANFRGDAWSSWRISC</sequence>
<evidence type="ECO:0000313" key="3">
    <source>
        <dbReference type="Proteomes" id="UP001392437"/>
    </source>
</evidence>
<proteinExistence type="predicted"/>
<evidence type="ECO:0000313" key="2">
    <source>
        <dbReference type="EMBL" id="KAK8129464.1"/>
    </source>
</evidence>
<dbReference type="Proteomes" id="UP001392437">
    <property type="component" value="Unassembled WGS sequence"/>
</dbReference>
<comment type="caution">
    <text evidence="2">The sequence shown here is derived from an EMBL/GenBank/DDBJ whole genome shotgun (WGS) entry which is preliminary data.</text>
</comment>
<keyword evidence="3" id="KW-1185">Reference proteome</keyword>
<feature type="signal peptide" evidence="1">
    <location>
        <begin position="1"/>
        <end position="19"/>
    </location>
</feature>
<feature type="chain" id="PRO_5043721243" description="Beta/Gamma crystallin" evidence="1">
    <location>
        <begin position="20"/>
        <end position="204"/>
    </location>
</feature>
<reference evidence="2 3" key="1">
    <citation type="submission" date="2023-01" db="EMBL/GenBank/DDBJ databases">
        <title>Analysis of 21 Apiospora genomes using comparative genomics revels a genus with tremendous synthesis potential of carbohydrate active enzymes and secondary metabolites.</title>
        <authorList>
            <person name="Sorensen T."/>
        </authorList>
    </citation>
    <scope>NUCLEOTIDE SEQUENCE [LARGE SCALE GENOMIC DNA]</scope>
    <source>
        <strain evidence="2 3">CBS 117206</strain>
    </source>
</reference>
<gene>
    <name evidence="2" type="ORF">PG999_001844</name>
</gene>
<keyword evidence="1" id="KW-0732">Signal</keyword>
<organism evidence="2 3">
    <name type="scientific">Apiospora kogelbergensis</name>
    <dbReference type="NCBI Taxonomy" id="1337665"/>
    <lineage>
        <taxon>Eukaryota</taxon>
        <taxon>Fungi</taxon>
        <taxon>Dikarya</taxon>
        <taxon>Ascomycota</taxon>
        <taxon>Pezizomycotina</taxon>
        <taxon>Sordariomycetes</taxon>
        <taxon>Xylariomycetidae</taxon>
        <taxon>Amphisphaeriales</taxon>
        <taxon>Apiosporaceae</taxon>
        <taxon>Apiospora</taxon>
    </lineage>
</organism>